<organism evidence="1 2">
    <name type="scientific">Enterobacter ludwigii</name>
    <dbReference type="NCBI Taxonomy" id="299767"/>
    <lineage>
        <taxon>Bacteria</taxon>
        <taxon>Pseudomonadati</taxon>
        <taxon>Pseudomonadota</taxon>
        <taxon>Gammaproteobacteria</taxon>
        <taxon>Enterobacterales</taxon>
        <taxon>Enterobacteriaceae</taxon>
        <taxon>Enterobacter</taxon>
        <taxon>Enterobacter cloacae complex</taxon>
    </lineage>
</organism>
<accession>G8LN42</accession>
<evidence type="ECO:0000313" key="1">
    <source>
        <dbReference type="EMBL" id="AEW73458.1"/>
    </source>
</evidence>
<dbReference type="HOGENOM" id="CLU_1281527_0_0_6"/>
<proteinExistence type="predicted"/>
<protein>
    <submittedName>
        <fullName evidence="1">Uncharacterized protein</fullName>
    </submittedName>
</protein>
<dbReference type="AlphaFoldDB" id="G8LN42"/>
<sequence length="215" mass="24538">MQRHRFFYTVLIALFQRTENIMMLSEQHFRWGDVVEAHIAHAVDGGFDVFNRVPGQLTVRNLRQLLVKLVIKLEEVVELFAVNRNTLLMQVLLQQVALVVINQGCGTARHRALNGLTDKTAVTHLGERDFVHIAAALRADLNQTVFCKLDKRLTHGLAGHVKPHGHLFFRERRSGWDQAMDNITSQNAIDLLVYGLGRIELRFSGHELSFLRELA</sequence>
<gene>
    <name evidence="1" type="ORF">EcWSU1_02021</name>
</gene>
<dbReference type="KEGG" id="eec:EcWSU1_02021"/>
<evidence type="ECO:0000313" key="2">
    <source>
        <dbReference type="Proteomes" id="UP000007838"/>
    </source>
</evidence>
<name>G8LN42_9ENTR</name>
<reference evidence="1 2" key="1">
    <citation type="journal article" date="2011" name="Stand. Genomic Sci.">
        <title>Complete genome of the onion pathogen Enterobacter cloacae EcWSU1.</title>
        <authorList>
            <person name="Humann J.L."/>
            <person name="Wildung M."/>
            <person name="Cheng C.H."/>
            <person name="Lee T."/>
            <person name="Stewart J.E."/>
            <person name="Drew J.C."/>
            <person name="Triplett E.W."/>
            <person name="Main D."/>
            <person name="Schroeder B.K."/>
        </authorList>
    </citation>
    <scope>NUCLEOTIDE SEQUENCE [LARGE SCALE GENOMIC DNA]</scope>
    <source>
        <strain evidence="1 2">EcWSU1</strain>
    </source>
</reference>
<dbReference type="EMBL" id="CP002886">
    <property type="protein sequence ID" value="AEW73458.1"/>
    <property type="molecule type" value="Genomic_DNA"/>
</dbReference>
<dbReference type="Proteomes" id="UP000007838">
    <property type="component" value="Chromosome"/>
</dbReference>